<dbReference type="EMBL" id="NKHF01000099">
    <property type="protein sequence ID" value="PCK30022.1"/>
    <property type="molecule type" value="Genomic_DNA"/>
</dbReference>
<feature type="binding site" evidence="8">
    <location>
        <position position="116"/>
    </location>
    <ligand>
        <name>ATP</name>
        <dbReference type="ChEBI" id="CHEBI:30616"/>
    </ligand>
</feature>
<dbReference type="PANTHER" id="PTHR43055">
    <property type="entry name" value="FORMATE-DEPENDENT PHOSPHORIBOSYLGLYCINAMIDE FORMYLTRANSFERASE"/>
    <property type="match status" value="1"/>
</dbReference>
<feature type="domain" description="ATP-grasp" evidence="9">
    <location>
        <begin position="121"/>
        <end position="310"/>
    </location>
</feature>
<comment type="pathway">
    <text evidence="8">Purine metabolism; IMP biosynthesis via de novo pathway; N(2)-formyl-N(1)-(5-phospho-D-ribosyl)glycinamide from N(1)-(5-phospho-D-ribosyl)glycinamide (formate route): step 1/1.</text>
</comment>
<dbReference type="NCBIfam" id="TIGR01142">
    <property type="entry name" value="purT"/>
    <property type="match status" value="1"/>
</dbReference>
<keyword evidence="6 8" id="KW-0067">ATP-binding</keyword>
<dbReference type="PANTHER" id="PTHR43055:SF1">
    <property type="entry name" value="FORMATE-DEPENDENT PHOSPHORIBOSYLGLYCINAMIDE FORMYLTRANSFERASE"/>
    <property type="match status" value="1"/>
</dbReference>
<keyword evidence="3 8" id="KW-0479">Metal-binding</keyword>
<dbReference type="FunFam" id="3.40.50.20:FF:000007">
    <property type="entry name" value="Formate-dependent phosphoribosylglycinamide formyltransferase"/>
    <property type="match status" value="1"/>
</dbReference>
<evidence type="ECO:0000256" key="5">
    <source>
        <dbReference type="ARBA" id="ARBA00022755"/>
    </source>
</evidence>
<keyword evidence="11" id="KW-1185">Reference proteome</keyword>
<evidence type="ECO:0000313" key="10">
    <source>
        <dbReference type="EMBL" id="PCK30022.1"/>
    </source>
</evidence>
<evidence type="ECO:0000256" key="4">
    <source>
        <dbReference type="ARBA" id="ARBA00022741"/>
    </source>
</evidence>
<feature type="binding site" evidence="8">
    <location>
        <begin position="197"/>
        <end position="200"/>
    </location>
    <ligand>
        <name>ATP</name>
        <dbReference type="ChEBI" id="CHEBI:30616"/>
    </ligand>
</feature>
<feature type="binding site" evidence="8">
    <location>
        <position position="205"/>
    </location>
    <ligand>
        <name>ATP</name>
        <dbReference type="ChEBI" id="CHEBI:30616"/>
    </ligand>
</feature>
<organism evidence="10 11">
    <name type="scientific">Pseudoalteromonas piscicida</name>
    <dbReference type="NCBI Taxonomy" id="43662"/>
    <lineage>
        <taxon>Bacteria</taxon>
        <taxon>Pseudomonadati</taxon>
        <taxon>Pseudomonadota</taxon>
        <taxon>Gammaproteobacteria</taxon>
        <taxon>Alteromonadales</taxon>
        <taxon>Pseudoalteromonadaceae</taxon>
        <taxon>Pseudoalteromonas</taxon>
    </lineage>
</organism>
<keyword evidence="7 8" id="KW-0460">Magnesium</keyword>
<dbReference type="InterPro" id="IPR048740">
    <property type="entry name" value="PurT_C"/>
</dbReference>
<dbReference type="InterPro" id="IPR016185">
    <property type="entry name" value="PreATP-grasp_dom_sf"/>
</dbReference>
<dbReference type="SUPFAM" id="SSF56059">
    <property type="entry name" value="Glutathione synthetase ATP-binding domain-like"/>
    <property type="match status" value="1"/>
</dbReference>
<keyword evidence="2 8" id="KW-0436">Ligase</keyword>
<gene>
    <name evidence="8" type="primary">purT</name>
    <name evidence="10" type="ORF">CEX98_19730</name>
</gene>
<feature type="binding site" evidence="8">
    <location>
        <position position="288"/>
    </location>
    <ligand>
        <name>N(1)-(5-phospho-beta-D-ribosyl)glycinamide</name>
        <dbReference type="ChEBI" id="CHEBI:143788"/>
    </ligand>
</feature>
<keyword evidence="4 8" id="KW-0547">Nucleotide-binding</keyword>
<evidence type="ECO:0000256" key="7">
    <source>
        <dbReference type="ARBA" id="ARBA00022842"/>
    </source>
</evidence>
<comment type="function">
    <text evidence="8">Involved in the de novo purine biosynthesis. Catalyzes the transfer of formate to 5-phospho-ribosyl-glycinamide (GAR), producing 5-phospho-ribosyl-N-formylglycinamide (FGAR). Formate is provided by PurU via hydrolysis of 10-formyl-tetrahydrofolate.</text>
</comment>
<evidence type="ECO:0000256" key="3">
    <source>
        <dbReference type="ARBA" id="ARBA00022723"/>
    </source>
</evidence>
<keyword evidence="5 8" id="KW-0658">Purine biosynthesis</keyword>
<evidence type="ECO:0000256" key="2">
    <source>
        <dbReference type="ARBA" id="ARBA00022598"/>
    </source>
</evidence>
<dbReference type="Pfam" id="PF22660">
    <property type="entry name" value="RS_preATP-grasp-like"/>
    <property type="match status" value="1"/>
</dbReference>
<dbReference type="UniPathway" id="UPA00074">
    <property type="reaction ID" value="UER00127"/>
</dbReference>
<feature type="binding site" evidence="8">
    <location>
        <position position="281"/>
    </location>
    <ligand>
        <name>Mg(2+)</name>
        <dbReference type="ChEBI" id="CHEBI:18420"/>
    </ligand>
</feature>
<dbReference type="InterPro" id="IPR013815">
    <property type="entry name" value="ATP_grasp_subdomain_1"/>
</dbReference>
<proteinExistence type="inferred from homology"/>
<name>A0A2A5JKP9_PSEO7</name>
<feature type="binding site" evidence="8">
    <location>
        <begin position="162"/>
        <end position="167"/>
    </location>
    <ligand>
        <name>ATP</name>
        <dbReference type="ChEBI" id="CHEBI:30616"/>
    </ligand>
</feature>
<comment type="subunit">
    <text evidence="1 8">Homodimer.</text>
</comment>
<feature type="binding site" evidence="8">
    <location>
        <begin position="24"/>
        <end position="25"/>
    </location>
    <ligand>
        <name>N(1)-(5-phospho-beta-D-ribosyl)glycinamide</name>
        <dbReference type="ChEBI" id="CHEBI:143788"/>
    </ligand>
</feature>
<dbReference type="HAMAP" id="MF_01643">
    <property type="entry name" value="PurT"/>
    <property type="match status" value="1"/>
</dbReference>
<evidence type="ECO:0000256" key="8">
    <source>
        <dbReference type="HAMAP-Rule" id="MF_01643"/>
    </source>
</evidence>
<dbReference type="PROSITE" id="PS50975">
    <property type="entry name" value="ATP_GRASP"/>
    <property type="match status" value="1"/>
</dbReference>
<dbReference type="InterPro" id="IPR011761">
    <property type="entry name" value="ATP-grasp"/>
</dbReference>
<evidence type="ECO:0000256" key="6">
    <source>
        <dbReference type="ARBA" id="ARBA00022840"/>
    </source>
</evidence>
<dbReference type="RefSeq" id="WP_099643716.1">
    <property type="nucleotide sequence ID" value="NZ_JAQPZX010000011.1"/>
</dbReference>
<dbReference type="GO" id="GO:0005829">
    <property type="term" value="C:cytosol"/>
    <property type="evidence" value="ECO:0007669"/>
    <property type="project" value="TreeGrafter"/>
</dbReference>
<dbReference type="AlphaFoldDB" id="A0A2A5JKP9"/>
<dbReference type="NCBIfam" id="NF006766">
    <property type="entry name" value="PRK09288.1"/>
    <property type="match status" value="1"/>
</dbReference>
<sequence>MKIKPLGTPFSATACKVLLCGGGELGKEVVIEFKRLGAEVIVLDRYDHAPAMQVADRSYTLSMLDGEKLKAIIEQEQPDYIVPEIEAIATDKLVELEAEGYTVVPTAKATQLTMNREGIRRLAAEELGLATSPYQFVDTLADFNAAVTRIGMPCVVKPVMSSSGKGQSVIKSAADIEPAWHYAQEGGRAGQGRVIVEGFVDFDYEITLLTVRHIDGTSFCEPIGHVQKDGDYQQSWQPQHMSQLALERSKAMAEKVTEALGGRGLFGVELFIKGDDVYFSEVSPRPHDTGMVTLISQDLSEFALHARAILGLPIPTIHFNGPSASSVILVEGQSTQLQFSNIAQALAEPLTDIRLFGKPEVSGKRRMGVALARSDSTESAVEKAKQVVATVGITL</sequence>
<dbReference type="PROSITE" id="PS51257">
    <property type="entry name" value="PROKAR_LIPOPROTEIN"/>
    <property type="match status" value="1"/>
</dbReference>
<comment type="caution">
    <text evidence="10">The sequence shown here is derived from an EMBL/GenBank/DDBJ whole genome shotgun (WGS) entry which is preliminary data.</text>
</comment>
<comment type="catalytic activity">
    <reaction evidence="8">
        <text>N(1)-(5-phospho-beta-D-ribosyl)glycinamide + formate + ATP = N(2)-formyl-N(1)-(5-phospho-beta-D-ribosyl)glycinamide + ADP + phosphate + H(+)</text>
        <dbReference type="Rhea" id="RHEA:24829"/>
        <dbReference type="ChEBI" id="CHEBI:15378"/>
        <dbReference type="ChEBI" id="CHEBI:15740"/>
        <dbReference type="ChEBI" id="CHEBI:30616"/>
        <dbReference type="ChEBI" id="CHEBI:43474"/>
        <dbReference type="ChEBI" id="CHEBI:143788"/>
        <dbReference type="ChEBI" id="CHEBI:147286"/>
        <dbReference type="ChEBI" id="CHEBI:456216"/>
        <dbReference type="EC" id="6.3.1.21"/>
    </reaction>
</comment>
<dbReference type="FunFam" id="3.30.470.20:FF:000027">
    <property type="entry name" value="Formate-dependent phosphoribosylglycinamide formyltransferase"/>
    <property type="match status" value="1"/>
</dbReference>
<dbReference type="InterPro" id="IPR054350">
    <property type="entry name" value="PurT/PurK_preATP-grasp"/>
</dbReference>
<dbReference type="OrthoDB" id="9804625at2"/>
<accession>A0A2A5JKP9</accession>
<comment type="similarity">
    <text evidence="8">Belongs to the PurK/PurT family.</text>
</comment>
<evidence type="ECO:0000256" key="1">
    <source>
        <dbReference type="ARBA" id="ARBA00011738"/>
    </source>
</evidence>
<dbReference type="GO" id="GO:0005524">
    <property type="term" value="F:ATP binding"/>
    <property type="evidence" value="ECO:0007669"/>
    <property type="project" value="UniProtKB-UniRule"/>
</dbReference>
<feature type="binding site" evidence="8">
    <location>
        <position position="358"/>
    </location>
    <ligand>
        <name>N(1)-(5-phospho-beta-D-ribosyl)glycinamide</name>
        <dbReference type="ChEBI" id="CHEBI:143788"/>
    </ligand>
</feature>
<feature type="binding site" evidence="8">
    <location>
        <position position="269"/>
    </location>
    <ligand>
        <name>Mg(2+)</name>
        <dbReference type="ChEBI" id="CHEBI:18420"/>
    </ligand>
</feature>
<dbReference type="InterPro" id="IPR005862">
    <property type="entry name" value="PurT"/>
</dbReference>
<reference evidence="11" key="1">
    <citation type="journal article" date="2019" name="Genome Announc.">
        <title>Draft Genome Sequence of Pseudoalteromonas piscicida Strain 36Y ROTHPW, an Hypersaline Seawater Isolate from the South Coast of Sonora, Mexico.</title>
        <authorList>
            <person name="Sanchez-Diaz R."/>
            <person name="Molina-Garza Z.J."/>
            <person name="Cruz-Suarez L.E."/>
            <person name="Selvin J."/>
            <person name="Kiran G.S."/>
            <person name="Ibarra-Gamez J.C."/>
            <person name="Gomez-Gil B."/>
            <person name="Galaviz-Silva L."/>
        </authorList>
    </citation>
    <scope>NUCLEOTIDE SEQUENCE [LARGE SCALE GENOMIC DNA]</scope>
    <source>
        <strain evidence="11">36Y_RITHPW</strain>
    </source>
</reference>
<dbReference type="InterPro" id="IPR003135">
    <property type="entry name" value="ATP-grasp_carboxylate-amine"/>
</dbReference>
<dbReference type="GO" id="GO:0004644">
    <property type="term" value="F:phosphoribosylglycinamide formyltransferase activity"/>
    <property type="evidence" value="ECO:0007669"/>
    <property type="project" value="UniProtKB-UniRule"/>
</dbReference>
<dbReference type="InterPro" id="IPR011054">
    <property type="entry name" value="Rudment_hybrid_motif"/>
</dbReference>
<dbReference type="SUPFAM" id="SSF52440">
    <property type="entry name" value="PreATP-grasp domain"/>
    <property type="match status" value="1"/>
</dbReference>
<dbReference type="SUPFAM" id="SSF51246">
    <property type="entry name" value="Rudiment single hybrid motif"/>
    <property type="match status" value="1"/>
</dbReference>
<dbReference type="Gene3D" id="3.30.470.20">
    <property type="entry name" value="ATP-grasp fold, B domain"/>
    <property type="match status" value="1"/>
</dbReference>
<dbReference type="Pfam" id="PF21244">
    <property type="entry name" value="PurT_C"/>
    <property type="match status" value="1"/>
</dbReference>
<dbReference type="FunFam" id="3.30.1490.20:FF:000013">
    <property type="entry name" value="Formate-dependent phosphoribosylglycinamide formyltransferase"/>
    <property type="match status" value="1"/>
</dbReference>
<dbReference type="Pfam" id="PF02222">
    <property type="entry name" value="ATP-grasp"/>
    <property type="match status" value="1"/>
</dbReference>
<feature type="binding site" evidence="8">
    <location>
        <position position="157"/>
    </location>
    <ligand>
        <name>ATP</name>
        <dbReference type="ChEBI" id="CHEBI:30616"/>
    </ligand>
</feature>
<evidence type="ECO:0000313" key="11">
    <source>
        <dbReference type="Proteomes" id="UP000228621"/>
    </source>
</evidence>
<evidence type="ECO:0000259" key="9">
    <source>
        <dbReference type="PROSITE" id="PS50975"/>
    </source>
</evidence>
<feature type="binding site" evidence="8">
    <location>
        <begin position="365"/>
        <end position="366"/>
    </location>
    <ligand>
        <name>N(1)-(5-phospho-beta-D-ribosyl)glycinamide</name>
        <dbReference type="ChEBI" id="CHEBI:143788"/>
    </ligand>
</feature>
<dbReference type="Proteomes" id="UP000228621">
    <property type="component" value="Unassembled WGS sequence"/>
</dbReference>
<dbReference type="Gene3D" id="3.40.50.20">
    <property type="match status" value="1"/>
</dbReference>
<dbReference type="GO" id="GO:0000287">
    <property type="term" value="F:magnesium ion binding"/>
    <property type="evidence" value="ECO:0007669"/>
    <property type="project" value="UniProtKB-UniRule"/>
</dbReference>
<dbReference type="GO" id="GO:0006189">
    <property type="term" value="P:'de novo' IMP biosynthetic process"/>
    <property type="evidence" value="ECO:0007669"/>
    <property type="project" value="UniProtKB-UniRule"/>
</dbReference>
<keyword evidence="10" id="KW-0808">Transferase</keyword>
<protein>
    <recommendedName>
        <fullName evidence="8">Formate-dependent phosphoribosylglycinamide formyltransferase</fullName>
        <ecNumber evidence="8">6.3.1.21</ecNumber>
    </recommendedName>
    <alternativeName>
        <fullName evidence="8">5'-phosphoribosylglycinamide transformylase 2</fullName>
    </alternativeName>
    <alternativeName>
        <fullName evidence="8">Formate-dependent GAR transformylase</fullName>
    </alternativeName>
    <alternativeName>
        <fullName evidence="8">GAR transformylase 2</fullName>
        <shortName evidence="8">GART 2</shortName>
    </alternativeName>
    <alternativeName>
        <fullName evidence="8">Non-folate glycinamide ribonucleotide transformylase</fullName>
    </alternativeName>
    <alternativeName>
        <fullName evidence="8">Phosphoribosylglycinamide formyltransferase 2</fullName>
    </alternativeName>
</protein>
<dbReference type="EC" id="6.3.1.21" evidence="8"/>
<dbReference type="Gene3D" id="3.30.1490.20">
    <property type="entry name" value="ATP-grasp fold, A domain"/>
    <property type="match status" value="1"/>
</dbReference>
<feature type="binding site" evidence="8">
    <location>
        <position position="84"/>
    </location>
    <ligand>
        <name>N(1)-(5-phospho-beta-D-ribosyl)glycinamide</name>
        <dbReference type="ChEBI" id="CHEBI:143788"/>
    </ligand>
</feature>
<dbReference type="GO" id="GO:0043815">
    <property type="term" value="F:phosphoribosylglycinamide formyltransferase 2 activity"/>
    <property type="evidence" value="ECO:0007669"/>
    <property type="project" value="UniProtKB-UniRule"/>
</dbReference>